<dbReference type="Pfam" id="PF05050">
    <property type="entry name" value="Methyltransf_21"/>
    <property type="match status" value="1"/>
</dbReference>
<evidence type="ECO:0000313" key="3">
    <source>
        <dbReference type="Proteomes" id="UP000228809"/>
    </source>
</evidence>
<feature type="domain" description="Methyltransferase FkbM" evidence="1">
    <location>
        <begin position="118"/>
        <end position="286"/>
    </location>
</feature>
<gene>
    <name evidence="2" type="ORF">COU17_02740</name>
</gene>
<dbReference type="Proteomes" id="UP000228809">
    <property type="component" value="Unassembled WGS sequence"/>
</dbReference>
<dbReference type="PANTHER" id="PTHR34203">
    <property type="entry name" value="METHYLTRANSFERASE, FKBM FAMILY PROTEIN"/>
    <property type="match status" value="1"/>
</dbReference>
<sequence length="321" mass="35571">MRKVLITIIEYAGRGIGAALSFAPGKMIILAAQLLQKCCALSGKLGSFSFIFSNQCIKYATRKRSAPLLLRRKIQGGGTLELDITQKTQRQIFLMNVYEPFATQYFIKYLKRGDTVLDVGANVGYFSILAASLVGPLGHVYAFEPENHNFRRLEHNCQLNSLRNITAIKKAAGSKGETVPFYVNPLNDGGGSIIEPSVFHDDQAVFSKEEIEKQFPHTTLRHTIESTAIDSLGLSSVALVKIDVEGAELDTLRGMRNVLESIGPDIICEVSERGAEIETLVRTYGYTIYSLSPEGIPHPLHGKMIKEKHALFSKHDYSKTY</sequence>
<dbReference type="SUPFAM" id="SSF53335">
    <property type="entry name" value="S-adenosyl-L-methionine-dependent methyltransferases"/>
    <property type="match status" value="1"/>
</dbReference>
<organism evidence="2 3">
    <name type="scientific">Candidatus Kaiserbacteria bacterium CG10_big_fil_rev_8_21_14_0_10_49_17</name>
    <dbReference type="NCBI Taxonomy" id="1974609"/>
    <lineage>
        <taxon>Bacteria</taxon>
        <taxon>Candidatus Kaiseribacteriota</taxon>
    </lineage>
</organism>
<reference evidence="3" key="1">
    <citation type="submission" date="2017-09" db="EMBL/GenBank/DDBJ databases">
        <title>Depth-based differentiation of microbial function through sediment-hosted aquifers and enrichment of novel symbionts in the deep terrestrial subsurface.</title>
        <authorList>
            <person name="Probst A.J."/>
            <person name="Ladd B."/>
            <person name="Jarett J.K."/>
            <person name="Geller-Mcgrath D.E."/>
            <person name="Sieber C.M.K."/>
            <person name="Emerson J.B."/>
            <person name="Anantharaman K."/>
            <person name="Thomas B.C."/>
            <person name="Malmstrom R."/>
            <person name="Stieglmeier M."/>
            <person name="Klingl A."/>
            <person name="Woyke T."/>
            <person name="Ryan C.M."/>
            <person name="Banfield J.F."/>
        </authorList>
    </citation>
    <scope>NUCLEOTIDE SEQUENCE [LARGE SCALE GENOMIC DNA]</scope>
</reference>
<dbReference type="NCBIfam" id="TIGR01444">
    <property type="entry name" value="fkbM_fam"/>
    <property type="match status" value="1"/>
</dbReference>
<dbReference type="InterPro" id="IPR052514">
    <property type="entry name" value="SAM-dependent_MTase"/>
</dbReference>
<comment type="caution">
    <text evidence="2">The sequence shown here is derived from an EMBL/GenBank/DDBJ whole genome shotgun (WGS) entry which is preliminary data.</text>
</comment>
<evidence type="ECO:0000313" key="2">
    <source>
        <dbReference type="EMBL" id="PIT90991.1"/>
    </source>
</evidence>
<accession>A0A2M6WDW3</accession>
<dbReference type="AlphaFoldDB" id="A0A2M6WDW3"/>
<dbReference type="Gene3D" id="3.40.50.150">
    <property type="entry name" value="Vaccinia Virus protein VP39"/>
    <property type="match status" value="1"/>
</dbReference>
<evidence type="ECO:0000259" key="1">
    <source>
        <dbReference type="Pfam" id="PF05050"/>
    </source>
</evidence>
<dbReference type="PANTHER" id="PTHR34203:SF15">
    <property type="entry name" value="SLL1173 PROTEIN"/>
    <property type="match status" value="1"/>
</dbReference>
<name>A0A2M6WDW3_9BACT</name>
<proteinExistence type="predicted"/>
<dbReference type="InterPro" id="IPR006342">
    <property type="entry name" value="FkbM_mtfrase"/>
</dbReference>
<dbReference type="InterPro" id="IPR029063">
    <property type="entry name" value="SAM-dependent_MTases_sf"/>
</dbReference>
<protein>
    <recommendedName>
        <fullName evidence="1">Methyltransferase FkbM domain-containing protein</fullName>
    </recommendedName>
</protein>
<dbReference type="EMBL" id="PFBJ01000015">
    <property type="protein sequence ID" value="PIT90991.1"/>
    <property type="molecule type" value="Genomic_DNA"/>
</dbReference>